<feature type="transmembrane region" description="Helical" evidence="1">
    <location>
        <begin position="6"/>
        <end position="29"/>
    </location>
</feature>
<organism evidence="2 3">
    <name type="scientific">Plectus sambesii</name>
    <dbReference type="NCBI Taxonomy" id="2011161"/>
    <lineage>
        <taxon>Eukaryota</taxon>
        <taxon>Metazoa</taxon>
        <taxon>Ecdysozoa</taxon>
        <taxon>Nematoda</taxon>
        <taxon>Chromadorea</taxon>
        <taxon>Plectida</taxon>
        <taxon>Plectina</taxon>
        <taxon>Plectoidea</taxon>
        <taxon>Plectidae</taxon>
        <taxon>Plectus</taxon>
    </lineage>
</organism>
<feature type="transmembrane region" description="Helical" evidence="1">
    <location>
        <begin position="41"/>
        <end position="63"/>
    </location>
</feature>
<accession>A0A914XG00</accession>
<evidence type="ECO:0000256" key="1">
    <source>
        <dbReference type="SAM" id="Phobius"/>
    </source>
</evidence>
<dbReference type="Proteomes" id="UP000887566">
    <property type="component" value="Unplaced"/>
</dbReference>
<keyword evidence="2" id="KW-1185">Reference proteome</keyword>
<reference evidence="3" key="1">
    <citation type="submission" date="2022-11" db="UniProtKB">
        <authorList>
            <consortium name="WormBaseParasite"/>
        </authorList>
    </citation>
    <scope>IDENTIFICATION</scope>
</reference>
<keyword evidence="1" id="KW-1133">Transmembrane helix</keyword>
<evidence type="ECO:0000313" key="2">
    <source>
        <dbReference type="Proteomes" id="UP000887566"/>
    </source>
</evidence>
<sequence length="356" mass="39860">MDISIALLIVYIAGSILALIGLIGCIVSYKYTVEKKQKTSFSTYLLIFISLEIVIGAFMFGNFEVVGIAQQSCASPPTPASWTGNGTYDESAFMGRKSGANMTCAKGESNSFVLALQSGRRCIQYLSPDTIKADGYWEEAMNECNKRGGYLPHFYNSIDVDKVTKWIPILLSAFPRMARLQGWAGHRATNVAAYKNRNMAEIAWYIDTSTTIGINLDVMEQEQISWPVLPNWGGDAIQAFVGKFYVTVPGMEGIPMWFNNENSETVFCEYQNPEYVAEFKKYGSKRSPAPVFESHINPDESCDQICSKYPHCMGFNVITIALDKYQCDLVAFTMIDLVNATLEDNKYSTYYNLIIE</sequence>
<proteinExistence type="predicted"/>
<dbReference type="AlphaFoldDB" id="A0A914XG00"/>
<keyword evidence="1" id="KW-0812">Transmembrane</keyword>
<dbReference type="WBParaSite" id="PSAMB.scaffold794size41289.g8775.t1">
    <property type="protein sequence ID" value="PSAMB.scaffold794size41289.g8775.t1"/>
    <property type="gene ID" value="PSAMB.scaffold794size41289.g8775"/>
</dbReference>
<protein>
    <submittedName>
        <fullName evidence="3">C-type lectin domain-containing protein</fullName>
    </submittedName>
</protein>
<name>A0A914XG00_9BILA</name>
<keyword evidence="1" id="KW-0472">Membrane</keyword>
<evidence type="ECO:0000313" key="3">
    <source>
        <dbReference type="WBParaSite" id="PSAMB.scaffold794size41289.g8775.t1"/>
    </source>
</evidence>